<keyword evidence="2 8" id="KW-0474">Menaquinone biosynthesis</keyword>
<evidence type="ECO:0000256" key="4">
    <source>
        <dbReference type="ARBA" id="ARBA00022679"/>
    </source>
</evidence>
<evidence type="ECO:0000256" key="9">
    <source>
        <dbReference type="NCBIfam" id="TIGR00751"/>
    </source>
</evidence>
<dbReference type="PANTHER" id="PTHR13929">
    <property type="entry name" value="1,4-DIHYDROXY-2-NAPHTHOATE OCTAPRENYLTRANSFERASE"/>
    <property type="match status" value="1"/>
</dbReference>
<feature type="transmembrane region" description="Helical" evidence="8">
    <location>
        <begin position="107"/>
        <end position="125"/>
    </location>
</feature>
<dbReference type="PANTHER" id="PTHR13929:SF0">
    <property type="entry name" value="UBIA PRENYLTRANSFERASE DOMAIN-CONTAINING PROTEIN 1"/>
    <property type="match status" value="1"/>
</dbReference>
<dbReference type="InterPro" id="IPR026046">
    <property type="entry name" value="UBIAD1"/>
</dbReference>
<dbReference type="PIRSF" id="PIRSF005355">
    <property type="entry name" value="UBIAD1"/>
    <property type="match status" value="1"/>
</dbReference>
<gene>
    <name evidence="8" type="primary">menA</name>
    <name evidence="10" type="ORF">BSZ37_16350</name>
</gene>
<comment type="catalytic activity">
    <reaction evidence="8">
        <text>an all-trans-polyprenyl diphosphate + 1,4-dihydroxy-2-naphthoate + H(+) = a 2-demethylmenaquinol + CO2 + diphosphate</text>
        <dbReference type="Rhea" id="RHEA:26478"/>
        <dbReference type="Rhea" id="RHEA-COMP:9563"/>
        <dbReference type="Rhea" id="RHEA-COMP:9564"/>
        <dbReference type="ChEBI" id="CHEBI:11173"/>
        <dbReference type="ChEBI" id="CHEBI:15378"/>
        <dbReference type="ChEBI" id="CHEBI:16526"/>
        <dbReference type="ChEBI" id="CHEBI:33019"/>
        <dbReference type="ChEBI" id="CHEBI:55437"/>
        <dbReference type="ChEBI" id="CHEBI:58914"/>
        <dbReference type="EC" id="2.5.1.74"/>
    </reaction>
</comment>
<comment type="similarity">
    <text evidence="8">Belongs to the MenA family. Type 1 subfamily.</text>
</comment>
<keyword evidence="5 8" id="KW-0812">Transmembrane</keyword>
<reference evidence="10 11" key="1">
    <citation type="submission" date="2016-11" db="EMBL/GenBank/DDBJ databases">
        <title>Study of marine rhodopsin-containing bacteria.</title>
        <authorList>
            <person name="Yoshizawa S."/>
            <person name="Kumagai Y."/>
            <person name="Kogure K."/>
        </authorList>
    </citation>
    <scope>NUCLEOTIDE SEQUENCE [LARGE SCALE GENOMIC DNA]</scope>
    <source>
        <strain evidence="10 11">SAORIC-28</strain>
    </source>
</reference>
<comment type="subcellular location">
    <subcellularLocation>
        <location evidence="8">Cell membrane</location>
        <topology evidence="8">Multi-pass membrane protein</topology>
    </subcellularLocation>
    <subcellularLocation>
        <location evidence="1">Membrane</location>
        <topology evidence="1">Multi-pass membrane protein</topology>
    </subcellularLocation>
</comment>
<evidence type="ECO:0000256" key="1">
    <source>
        <dbReference type="ARBA" id="ARBA00004141"/>
    </source>
</evidence>
<dbReference type="UniPathway" id="UPA00079">
    <property type="reaction ID" value="UER00168"/>
</dbReference>
<dbReference type="HAMAP" id="MF_01937">
    <property type="entry name" value="MenA_1"/>
    <property type="match status" value="1"/>
</dbReference>
<organism evidence="10 11">
    <name type="scientific">Rubrivirga marina</name>
    <dbReference type="NCBI Taxonomy" id="1196024"/>
    <lineage>
        <taxon>Bacteria</taxon>
        <taxon>Pseudomonadati</taxon>
        <taxon>Rhodothermota</taxon>
        <taxon>Rhodothermia</taxon>
        <taxon>Rhodothermales</taxon>
        <taxon>Rubricoccaceae</taxon>
        <taxon>Rubrivirga</taxon>
    </lineage>
</organism>
<evidence type="ECO:0000313" key="11">
    <source>
        <dbReference type="Proteomes" id="UP000216339"/>
    </source>
</evidence>
<dbReference type="Pfam" id="PF01040">
    <property type="entry name" value="UbiA"/>
    <property type="match status" value="1"/>
</dbReference>
<evidence type="ECO:0000313" key="10">
    <source>
        <dbReference type="EMBL" id="PAP77899.1"/>
    </source>
</evidence>
<dbReference type="NCBIfam" id="TIGR00751">
    <property type="entry name" value="menA"/>
    <property type="match status" value="1"/>
</dbReference>
<dbReference type="CDD" id="cd13962">
    <property type="entry name" value="PT_UbiA_UBIAD1"/>
    <property type="match status" value="1"/>
</dbReference>
<protein>
    <recommendedName>
        <fullName evidence="8 9">1,4-dihydroxy-2-naphthoate octaprenyltransferase</fullName>
        <shortName evidence="8">DHNA-octaprenyltransferase</shortName>
        <ecNumber evidence="8 9">2.5.1.74</ecNumber>
    </recommendedName>
</protein>
<keyword evidence="6 8" id="KW-1133">Transmembrane helix</keyword>
<keyword evidence="3 8" id="KW-1003">Cell membrane</keyword>
<proteinExistence type="inferred from homology"/>
<keyword evidence="4 8" id="KW-0808">Transferase</keyword>
<dbReference type="InterPro" id="IPR044878">
    <property type="entry name" value="UbiA_sf"/>
</dbReference>
<dbReference type="InterPro" id="IPR000537">
    <property type="entry name" value="UbiA_prenyltransferase"/>
</dbReference>
<feature type="transmembrane region" description="Helical" evidence="8">
    <location>
        <begin position="255"/>
        <end position="272"/>
    </location>
</feature>
<dbReference type="OrthoDB" id="9767568at2"/>
<name>A0A271J5E1_9BACT</name>
<dbReference type="EMBL" id="MQWD01000001">
    <property type="protein sequence ID" value="PAP77899.1"/>
    <property type="molecule type" value="Genomic_DNA"/>
</dbReference>
<evidence type="ECO:0000256" key="5">
    <source>
        <dbReference type="ARBA" id="ARBA00022692"/>
    </source>
</evidence>
<comment type="caution">
    <text evidence="10">The sequence shown here is derived from an EMBL/GenBank/DDBJ whole genome shotgun (WGS) entry which is preliminary data.</text>
</comment>
<comment type="pathway">
    <text evidence="8">Quinol/quinone metabolism; menaquinone biosynthesis; menaquinol from 1,4-dihydroxy-2-naphthoate: step 1/2.</text>
</comment>
<evidence type="ECO:0000256" key="3">
    <source>
        <dbReference type="ARBA" id="ARBA00022475"/>
    </source>
</evidence>
<feature type="transmembrane region" description="Helical" evidence="8">
    <location>
        <begin position="232"/>
        <end position="249"/>
    </location>
</feature>
<feature type="transmembrane region" description="Helical" evidence="8">
    <location>
        <begin position="284"/>
        <end position="308"/>
    </location>
</feature>
<feature type="transmembrane region" description="Helical" evidence="8">
    <location>
        <begin position="160"/>
        <end position="178"/>
    </location>
</feature>
<dbReference type="GO" id="GO:0005886">
    <property type="term" value="C:plasma membrane"/>
    <property type="evidence" value="ECO:0007669"/>
    <property type="project" value="UniProtKB-SubCell"/>
</dbReference>
<sequence length="309" mass="31811">MDHVTDASPTTPSASVPRWRVWLDAARPKTLPAAIAPVLVGIALAVEAGAFHALAATCALLGAVLIQVGTNYANDAEDFVRGADTAARKGPTRATAAGLVTAGQMRTAAAVAFGLAFAAGIALILRGGWPILAVGLASIASGYAYTAGRYALAYTGLADLFVLVFFGPVAVGGTYYVQALDLPGWVPIAGLGPGFLATAILLANNVRDVEEDRAADKRTLVVRFGRPFGVRLYNHCISGAVVVPAALALVSRDHLGVLAAAVLAALLGRRLVRTLATTEDPAVLNPLLGKTAGLLFLYSVTFALGWVLT</sequence>
<dbReference type="InterPro" id="IPR004657">
    <property type="entry name" value="MenA"/>
</dbReference>
<keyword evidence="7 8" id="KW-0472">Membrane</keyword>
<dbReference type="NCBIfam" id="NF004751">
    <property type="entry name" value="PRK06080.1-3"/>
    <property type="match status" value="1"/>
</dbReference>
<evidence type="ECO:0000256" key="8">
    <source>
        <dbReference type="HAMAP-Rule" id="MF_01937"/>
    </source>
</evidence>
<dbReference type="GO" id="GO:0042371">
    <property type="term" value="P:vitamin K biosynthetic process"/>
    <property type="evidence" value="ECO:0007669"/>
    <property type="project" value="TreeGrafter"/>
</dbReference>
<comment type="function">
    <text evidence="8">Conversion of 1,4-dihydroxy-2-naphthoate (DHNA) to demethylmenaquinone (DMK).</text>
</comment>
<feature type="transmembrane region" description="Helical" evidence="8">
    <location>
        <begin position="184"/>
        <end position="203"/>
    </location>
</feature>
<keyword evidence="11" id="KW-1185">Reference proteome</keyword>
<feature type="transmembrane region" description="Helical" evidence="8">
    <location>
        <begin position="131"/>
        <end position="148"/>
    </location>
</feature>
<dbReference type="EC" id="2.5.1.74" evidence="8 9"/>
<evidence type="ECO:0000256" key="7">
    <source>
        <dbReference type="ARBA" id="ARBA00023136"/>
    </source>
</evidence>
<dbReference type="AlphaFoldDB" id="A0A271J5E1"/>
<dbReference type="GO" id="GO:0046428">
    <property type="term" value="F:1,4-dihydroxy-2-naphthoate polyprenyltransferase activity"/>
    <property type="evidence" value="ECO:0007669"/>
    <property type="project" value="UniProtKB-UniRule"/>
</dbReference>
<dbReference type="Gene3D" id="1.10.357.140">
    <property type="entry name" value="UbiA prenyltransferase"/>
    <property type="match status" value="1"/>
</dbReference>
<dbReference type="Proteomes" id="UP000216339">
    <property type="component" value="Unassembled WGS sequence"/>
</dbReference>
<evidence type="ECO:0000256" key="6">
    <source>
        <dbReference type="ARBA" id="ARBA00022989"/>
    </source>
</evidence>
<dbReference type="GO" id="GO:0009234">
    <property type="term" value="P:menaquinone biosynthetic process"/>
    <property type="evidence" value="ECO:0007669"/>
    <property type="project" value="UniProtKB-UniRule"/>
</dbReference>
<accession>A0A271J5E1</accession>
<evidence type="ECO:0000256" key="2">
    <source>
        <dbReference type="ARBA" id="ARBA00022428"/>
    </source>
</evidence>